<organism evidence="4 5">
    <name type="scientific">Aquamicrobium terrae</name>
    <dbReference type="NCBI Taxonomy" id="1324945"/>
    <lineage>
        <taxon>Bacteria</taxon>
        <taxon>Pseudomonadati</taxon>
        <taxon>Pseudomonadota</taxon>
        <taxon>Alphaproteobacteria</taxon>
        <taxon>Hyphomicrobiales</taxon>
        <taxon>Phyllobacteriaceae</taxon>
        <taxon>Aquamicrobium</taxon>
    </lineage>
</organism>
<gene>
    <name evidence="4" type="ORF">ABID37_003711</name>
</gene>
<reference evidence="4 5" key="1">
    <citation type="submission" date="2024-06" db="EMBL/GenBank/DDBJ databases">
        <title>Genomic Encyclopedia of Type Strains, Phase IV (KMG-IV): sequencing the most valuable type-strain genomes for metagenomic binning, comparative biology and taxonomic classification.</title>
        <authorList>
            <person name="Goeker M."/>
        </authorList>
    </citation>
    <scope>NUCLEOTIDE SEQUENCE [LARGE SCALE GENOMIC DNA]</scope>
    <source>
        <strain evidence="4 5">DSM 27865</strain>
    </source>
</reference>
<accession>A0ABV2N347</accession>
<comment type="caution">
    <text evidence="4">The sequence shown here is derived from an EMBL/GenBank/DDBJ whole genome shotgun (WGS) entry which is preliminary data.</text>
</comment>
<evidence type="ECO:0000256" key="2">
    <source>
        <dbReference type="SAM" id="MobiDB-lite"/>
    </source>
</evidence>
<feature type="region of interest" description="Disordered" evidence="2">
    <location>
        <begin position="71"/>
        <end position="93"/>
    </location>
</feature>
<dbReference type="Pfam" id="PF00582">
    <property type="entry name" value="Usp"/>
    <property type="match status" value="1"/>
</dbReference>
<name>A0ABV2N347_9HYPH</name>
<dbReference type="SUPFAM" id="SSF52402">
    <property type="entry name" value="Adenine nucleotide alpha hydrolases-like"/>
    <property type="match status" value="1"/>
</dbReference>
<dbReference type="PANTHER" id="PTHR46268:SF15">
    <property type="entry name" value="UNIVERSAL STRESS PROTEIN HP_0031"/>
    <property type="match status" value="1"/>
</dbReference>
<feature type="domain" description="UspA" evidence="3">
    <location>
        <begin position="268"/>
        <end position="386"/>
    </location>
</feature>
<keyword evidence="5" id="KW-1185">Reference proteome</keyword>
<dbReference type="CDD" id="cd00293">
    <property type="entry name" value="USP-like"/>
    <property type="match status" value="1"/>
</dbReference>
<dbReference type="RefSeq" id="WP_354197419.1">
    <property type="nucleotide sequence ID" value="NZ_JBEPML010000014.1"/>
</dbReference>
<dbReference type="EMBL" id="JBEPML010000014">
    <property type="protein sequence ID" value="MET3793483.1"/>
    <property type="molecule type" value="Genomic_DNA"/>
</dbReference>
<sequence length="388" mass="42024">MFRRLTGTDRWCLHADCITAIGNTIVVKPADRLPDRGIVGQTASEPSAIEIERSGFVPRRHQAALRSAKVQANGRGGTGAVRTDEQRRHKRAMPSRTIRTKLGFERMAFNDALLHVSSYPDPTPVAAVEQAVDFSAALGARISALTFKVEIPLASNIVADMLLDIPGMIAAARRRSVAHAQNLIGAFESMATKRGLTHQQIIVSCTTVQLPDIVTERARMHDVTMVPIGKHADLQQQIAKCVILGSGRPTIVFPETPKKQQFFSLDVVGVAWDFSRPAARAVADALPLLQRAKTVRVVTITQKKAPDTRSSGGELAEHLACHGIEAVLEEEDAAGRTIGQALEEYATAHDLDLLVMGAYGHSRLRDFILGGATKTIVANPPLPVFLSH</sequence>
<dbReference type="Proteomes" id="UP001549076">
    <property type="component" value="Unassembled WGS sequence"/>
</dbReference>
<comment type="similarity">
    <text evidence="1">Belongs to the universal stress protein A family.</text>
</comment>
<protein>
    <submittedName>
        <fullName evidence="4">Nucleotide-binding universal stress UspA family protein</fullName>
    </submittedName>
</protein>
<dbReference type="PANTHER" id="PTHR46268">
    <property type="entry name" value="STRESS RESPONSE PROTEIN NHAX"/>
    <property type="match status" value="1"/>
</dbReference>
<evidence type="ECO:0000313" key="4">
    <source>
        <dbReference type="EMBL" id="MET3793483.1"/>
    </source>
</evidence>
<evidence type="ECO:0000313" key="5">
    <source>
        <dbReference type="Proteomes" id="UP001549076"/>
    </source>
</evidence>
<dbReference type="InterPro" id="IPR006016">
    <property type="entry name" value="UspA"/>
</dbReference>
<evidence type="ECO:0000259" key="3">
    <source>
        <dbReference type="Pfam" id="PF00582"/>
    </source>
</evidence>
<proteinExistence type="inferred from homology"/>
<dbReference type="Gene3D" id="3.40.50.12370">
    <property type="match status" value="1"/>
</dbReference>
<evidence type="ECO:0000256" key="1">
    <source>
        <dbReference type="ARBA" id="ARBA00008791"/>
    </source>
</evidence>